<dbReference type="Proteomes" id="UP000023703">
    <property type="component" value="Plasmid pCgly1"/>
</dbReference>
<keyword evidence="1" id="KW-0812">Transmembrane</keyword>
<evidence type="ECO:0000313" key="3">
    <source>
        <dbReference type="Proteomes" id="UP000023703"/>
    </source>
</evidence>
<protein>
    <submittedName>
        <fullName evidence="2">Putative membrane protein</fullName>
    </submittedName>
</protein>
<keyword evidence="1" id="KW-0472">Membrane</keyword>
<accession>X5DYJ4</accession>
<keyword evidence="3" id="KW-1185">Reference proteome</keyword>
<proteinExistence type="predicted"/>
<gene>
    <name evidence="2" type="ORF">CGLY_16545</name>
</gene>
<dbReference type="KEGG" id="cgy:CGLY_16545"/>
<dbReference type="HOGENOM" id="CLU_2988976_0_0_11"/>
<evidence type="ECO:0000256" key="1">
    <source>
        <dbReference type="SAM" id="Phobius"/>
    </source>
</evidence>
<feature type="transmembrane region" description="Helical" evidence="1">
    <location>
        <begin position="12"/>
        <end position="30"/>
    </location>
</feature>
<dbReference type="AlphaFoldDB" id="X5DYJ4"/>
<dbReference type="EMBL" id="CP006843">
    <property type="protein sequence ID" value="AHW65682.1"/>
    <property type="molecule type" value="Genomic_DNA"/>
</dbReference>
<sequence>MTTILKKNCTKMLRSGTHVSPCIILCYLVLGFDHTTTEALYTATRSFGQESLSTMTY</sequence>
<evidence type="ECO:0000313" key="2">
    <source>
        <dbReference type="EMBL" id="AHW65682.1"/>
    </source>
</evidence>
<keyword evidence="1" id="KW-1133">Transmembrane helix</keyword>
<organism evidence="2 3">
    <name type="scientific">Corynebacterium glyciniphilum AJ 3170</name>
    <dbReference type="NCBI Taxonomy" id="1404245"/>
    <lineage>
        <taxon>Bacteria</taxon>
        <taxon>Bacillati</taxon>
        <taxon>Actinomycetota</taxon>
        <taxon>Actinomycetes</taxon>
        <taxon>Mycobacteriales</taxon>
        <taxon>Corynebacteriaceae</taxon>
        <taxon>Corynebacterium</taxon>
    </lineage>
</organism>
<geneLocation type="plasmid" evidence="2 3">
    <name>pCgly1</name>
</geneLocation>
<keyword evidence="2" id="KW-0614">Plasmid</keyword>
<reference evidence="2 3" key="1">
    <citation type="journal article" date="2015" name="Int. J. Syst. Evol. Microbiol.">
        <title>Revisiting Corynebacterium glyciniphilum (ex Kubota et al., 1972) sp. nov., nom. rev., isolated from putrefied banana.</title>
        <authorList>
            <person name="Al-Dilaimi A."/>
            <person name="Bednarz H."/>
            <person name="Lomker A."/>
            <person name="Niehaus K."/>
            <person name="Kalinowski J."/>
            <person name="Ruckert C."/>
        </authorList>
    </citation>
    <scope>NUCLEOTIDE SEQUENCE [LARGE SCALE GENOMIC DNA]</scope>
    <source>
        <strain evidence="2">AJ 3170</strain>
        <plasmid evidence="3">Plasmid pCgly1</plasmid>
    </source>
</reference>
<name>X5DYJ4_9CORY</name>